<reference evidence="4 5" key="1">
    <citation type="journal article" date="2018" name="IMA Fungus">
        <title>IMA Genome-F 9: Draft genome sequence of Annulohypoxylon stygium, Aspergillus mulundensis, Berkeleyomyces basicola (syn. Thielaviopsis basicola), Ceratocystis smalleyi, two Cercospora beticola strains, Coleophoma cylindrospora, Fusarium fracticaudum, Phialophora cf. hyalina, and Morchella septimelata.</title>
        <authorList>
            <person name="Wingfield B.D."/>
            <person name="Bills G.F."/>
            <person name="Dong Y."/>
            <person name="Huang W."/>
            <person name="Nel W.J."/>
            <person name="Swalarsk-Parry B.S."/>
            <person name="Vaghefi N."/>
            <person name="Wilken P.M."/>
            <person name="An Z."/>
            <person name="de Beer Z.W."/>
            <person name="De Vos L."/>
            <person name="Chen L."/>
            <person name="Duong T.A."/>
            <person name="Gao Y."/>
            <person name="Hammerbacher A."/>
            <person name="Kikkert J.R."/>
            <person name="Li Y."/>
            <person name="Li H."/>
            <person name="Li K."/>
            <person name="Li Q."/>
            <person name="Liu X."/>
            <person name="Ma X."/>
            <person name="Naidoo K."/>
            <person name="Pethybridge S.J."/>
            <person name="Sun J."/>
            <person name="Steenkamp E.T."/>
            <person name="van der Nest M.A."/>
            <person name="van Wyk S."/>
            <person name="Wingfield M.J."/>
            <person name="Xiong C."/>
            <person name="Yue Q."/>
            <person name="Zhang X."/>
        </authorList>
    </citation>
    <scope>NUCLEOTIDE SEQUENCE [LARGE SCALE GENOMIC DNA]</scope>
    <source>
        <strain evidence="4 5">BP5796</strain>
    </source>
</reference>
<dbReference type="Pfam" id="PF11951">
    <property type="entry name" value="Fungal_trans_2"/>
    <property type="match status" value="1"/>
</dbReference>
<evidence type="ECO:0000256" key="3">
    <source>
        <dbReference type="SAM" id="MobiDB-lite"/>
    </source>
</evidence>
<gene>
    <name evidence="4" type="ORF">BP5796_06958</name>
</gene>
<dbReference type="GO" id="GO:0008270">
    <property type="term" value="F:zinc ion binding"/>
    <property type="evidence" value="ECO:0007669"/>
    <property type="project" value="InterPro"/>
</dbReference>
<protein>
    <recommendedName>
        <fullName evidence="6">Zn(2)-C6 fungal-type domain-containing protein</fullName>
    </recommendedName>
</protein>
<dbReference type="Proteomes" id="UP000256328">
    <property type="component" value="Unassembled WGS sequence"/>
</dbReference>
<proteinExistence type="predicted"/>
<comment type="caution">
    <text evidence="4">The sequence shown here is derived from an EMBL/GenBank/DDBJ whole genome shotgun (WGS) entry which is preliminary data.</text>
</comment>
<dbReference type="InterPro" id="IPR021858">
    <property type="entry name" value="Fun_TF"/>
</dbReference>
<evidence type="ECO:0000313" key="4">
    <source>
        <dbReference type="EMBL" id="RDW76137.1"/>
    </source>
</evidence>
<dbReference type="GO" id="GO:0000981">
    <property type="term" value="F:DNA-binding transcription factor activity, RNA polymerase II-specific"/>
    <property type="evidence" value="ECO:0007669"/>
    <property type="project" value="InterPro"/>
</dbReference>
<organism evidence="4 5">
    <name type="scientific">Coleophoma crateriformis</name>
    <dbReference type="NCBI Taxonomy" id="565419"/>
    <lineage>
        <taxon>Eukaryota</taxon>
        <taxon>Fungi</taxon>
        <taxon>Dikarya</taxon>
        <taxon>Ascomycota</taxon>
        <taxon>Pezizomycotina</taxon>
        <taxon>Leotiomycetes</taxon>
        <taxon>Helotiales</taxon>
        <taxon>Dermateaceae</taxon>
        <taxon>Coleophoma</taxon>
    </lineage>
</organism>
<dbReference type="PANTHER" id="PTHR37534">
    <property type="entry name" value="TRANSCRIPTIONAL ACTIVATOR PROTEIN UGA3"/>
    <property type="match status" value="1"/>
</dbReference>
<evidence type="ECO:0008006" key="6">
    <source>
        <dbReference type="Google" id="ProtNLM"/>
    </source>
</evidence>
<sequence length="465" mass="52447">MQSSAAKPQRLGHACDRCYELKARCIRVSAAIDCKRCNRLGQKCLTLRPVRPAGRRVQARASATADTLPGQQNSAAEAQDDSYKIDTQLWNLGPDERRLLMFFLAQPDTFEYCVVCPRFNKAEQRSFAAPLPAALPVLKDAYLACAGALRPPYLGQKMEVDSAINLRHASSALRTLRSLPVGNYEEAAICLTLGTALALFVYSAVGVGLFDICHSSLSKAEPFLEMAVLDPDTKPLVTFLVLLETMICFVDRQKPTLRIKMRKAESVDRHLGLCLPLLPYYYDLCEINHALAITTDEKCLAHIQNTLDGIQAAVDRWQPSQPDDFIDKFSSADIVHLLAQAKVYRLAALLVSHRLRYVFGQQDNQADIWSKEIMRELELARRVTSRLTRFVTLPFLVAAVEIRGRDERMETLQNVAKYVDQFTPVIQKVTRTFLTRVWRERDVAECSWFDLVYKPCVFLDAIDGI</sequence>
<dbReference type="InterPro" id="IPR036864">
    <property type="entry name" value="Zn2-C6_fun-type_DNA-bd_sf"/>
</dbReference>
<evidence type="ECO:0000313" key="5">
    <source>
        <dbReference type="Proteomes" id="UP000256328"/>
    </source>
</evidence>
<evidence type="ECO:0000256" key="1">
    <source>
        <dbReference type="ARBA" id="ARBA00004123"/>
    </source>
</evidence>
<dbReference type="PANTHER" id="PTHR37534:SF46">
    <property type="entry name" value="ZN(II)2CYS6 TRANSCRIPTION FACTOR (EUROFUNG)"/>
    <property type="match status" value="1"/>
</dbReference>
<dbReference type="GO" id="GO:0005634">
    <property type="term" value="C:nucleus"/>
    <property type="evidence" value="ECO:0007669"/>
    <property type="project" value="UniProtKB-SubCell"/>
</dbReference>
<dbReference type="OrthoDB" id="4137815at2759"/>
<accession>A0A3D8RPY2</accession>
<keyword evidence="5" id="KW-1185">Reference proteome</keyword>
<evidence type="ECO:0000256" key="2">
    <source>
        <dbReference type="ARBA" id="ARBA00023242"/>
    </source>
</evidence>
<keyword evidence="2" id="KW-0539">Nucleus</keyword>
<feature type="region of interest" description="Disordered" evidence="3">
    <location>
        <begin position="56"/>
        <end position="77"/>
    </location>
</feature>
<name>A0A3D8RPY2_9HELO</name>
<comment type="subcellular location">
    <subcellularLocation>
        <location evidence="1">Nucleus</location>
    </subcellularLocation>
</comment>
<dbReference type="AlphaFoldDB" id="A0A3D8RPY2"/>
<dbReference type="EMBL" id="PDLN01000009">
    <property type="protein sequence ID" value="RDW76137.1"/>
    <property type="molecule type" value="Genomic_DNA"/>
</dbReference>
<dbReference type="SUPFAM" id="SSF57701">
    <property type="entry name" value="Zn2/Cys6 DNA-binding domain"/>
    <property type="match status" value="1"/>
</dbReference>